<feature type="domain" description="Response regulatory" evidence="2">
    <location>
        <begin position="51"/>
        <end position="140"/>
    </location>
</feature>
<dbReference type="InterPro" id="IPR011006">
    <property type="entry name" value="CheY-like_superfamily"/>
</dbReference>
<sequence length="140" mass="16153">MIRYLYRLLQVAAWSEERNKLDWHLLMPLIAFVPERLLMTTLRPNNTGPPTALLCEDEELIRELIRDVLEMEGFSIVTFSTADAGWAYLQQHLNEVSLLLSDIRMSGRLDGADLARQNAETLKAVVYRREYMADSIDPVE</sequence>
<dbReference type="InterPro" id="IPR001789">
    <property type="entry name" value="Sig_transdc_resp-reg_receiver"/>
</dbReference>
<name>A0ABQ2H542_9PSED</name>
<evidence type="ECO:0000313" key="3">
    <source>
        <dbReference type="EMBL" id="GGM32487.1"/>
    </source>
</evidence>
<feature type="modified residue" description="4-aspartylphosphate" evidence="1">
    <location>
        <position position="102"/>
    </location>
</feature>
<evidence type="ECO:0000313" key="4">
    <source>
        <dbReference type="Proteomes" id="UP000616499"/>
    </source>
</evidence>
<reference evidence="4" key="1">
    <citation type="journal article" date="2019" name="Int. J. Syst. Evol. Microbiol.">
        <title>The Global Catalogue of Microorganisms (GCM) 10K type strain sequencing project: providing services to taxonomists for standard genome sequencing and annotation.</title>
        <authorList>
            <consortium name="The Broad Institute Genomics Platform"/>
            <consortium name="The Broad Institute Genome Sequencing Center for Infectious Disease"/>
            <person name="Wu L."/>
            <person name="Ma J."/>
        </authorList>
    </citation>
    <scope>NUCLEOTIDE SEQUENCE [LARGE SCALE GENOMIC DNA]</scope>
    <source>
        <strain evidence="4">JCM 13501</strain>
    </source>
</reference>
<dbReference type="Proteomes" id="UP000616499">
    <property type="component" value="Unassembled WGS sequence"/>
</dbReference>
<comment type="caution">
    <text evidence="3">The sequence shown here is derived from an EMBL/GenBank/DDBJ whole genome shotgun (WGS) entry which is preliminary data.</text>
</comment>
<dbReference type="PROSITE" id="PS50110">
    <property type="entry name" value="RESPONSE_REGULATORY"/>
    <property type="match status" value="1"/>
</dbReference>
<gene>
    <name evidence="3" type="ORF">GCM10009425_48740</name>
</gene>
<organism evidence="3 4">
    <name type="scientific">Pseudomonas asuensis</name>
    <dbReference type="NCBI Taxonomy" id="1825787"/>
    <lineage>
        <taxon>Bacteria</taxon>
        <taxon>Pseudomonadati</taxon>
        <taxon>Pseudomonadota</taxon>
        <taxon>Gammaproteobacteria</taxon>
        <taxon>Pseudomonadales</taxon>
        <taxon>Pseudomonadaceae</taxon>
        <taxon>Pseudomonas</taxon>
    </lineage>
</organism>
<protein>
    <recommendedName>
        <fullName evidence="2">Response regulatory domain-containing protein</fullName>
    </recommendedName>
</protein>
<keyword evidence="1" id="KW-0597">Phosphoprotein</keyword>
<dbReference type="Gene3D" id="3.40.50.2300">
    <property type="match status" value="1"/>
</dbReference>
<accession>A0ABQ2H542</accession>
<evidence type="ECO:0000259" key="2">
    <source>
        <dbReference type="PROSITE" id="PS50110"/>
    </source>
</evidence>
<proteinExistence type="predicted"/>
<evidence type="ECO:0000256" key="1">
    <source>
        <dbReference type="PROSITE-ProRule" id="PRU00169"/>
    </source>
</evidence>
<dbReference type="SUPFAM" id="SSF52172">
    <property type="entry name" value="CheY-like"/>
    <property type="match status" value="1"/>
</dbReference>
<dbReference type="EMBL" id="BMNW01000036">
    <property type="protein sequence ID" value="GGM32487.1"/>
    <property type="molecule type" value="Genomic_DNA"/>
</dbReference>
<dbReference type="Pfam" id="PF00072">
    <property type="entry name" value="Response_reg"/>
    <property type="match status" value="1"/>
</dbReference>
<keyword evidence="4" id="KW-1185">Reference proteome</keyword>